<evidence type="ECO:0000256" key="1">
    <source>
        <dbReference type="SAM" id="MobiDB-lite"/>
    </source>
</evidence>
<evidence type="ECO:0000313" key="3">
    <source>
        <dbReference type="Proteomes" id="UP000246569"/>
    </source>
</evidence>
<dbReference type="Pfam" id="PF05762">
    <property type="entry name" value="VWA_CoxE"/>
    <property type="match status" value="1"/>
</dbReference>
<dbReference type="OrthoDB" id="9764216at2"/>
<evidence type="ECO:0000313" key="2">
    <source>
        <dbReference type="EMBL" id="PWV59277.1"/>
    </source>
</evidence>
<sequence>MLTDLLFRLRAAGLPLGIGEFLTLLEGLRAGLVGPRVEEFYQFARLALVKDERHYDRFDRAFAEFIQHVEASFPAAASGETFVIPREWLQQLAELTLSPEERARLQTLGWDKLMQTLVERLREQDEAHHGGSKWIGSGGTSPFGHSGDHPEGVRIGGQSKNRRAVKVWERREFRNFDDSVELGTRNLKLALRKLRRFARSGASEEFDLDGTIEATARQGGMLDVRQRPERHNATKVLLFLDVGGSMDDHVRVTEELFSACRAEFKHLEHFYFHNCVYEHVWRDNRRRREERIPTSEVMRTYGRDYRLIIVGDATMSPYEITQHWGSVEHMNEEAGAKWLQRLFDTWPKAAWINPQPEDWWEHTMSLRLVRDIAGGRMYPLTLDGLERAIRALKSGTA</sequence>
<dbReference type="PANTHER" id="PTHR39338:SF7">
    <property type="entry name" value="BLL6692 PROTEIN"/>
    <property type="match status" value="1"/>
</dbReference>
<comment type="caution">
    <text evidence="2">The sequence shown here is derived from an EMBL/GenBank/DDBJ whole genome shotgun (WGS) entry which is preliminary data.</text>
</comment>
<evidence type="ECO:0008006" key="4">
    <source>
        <dbReference type="Google" id="ProtNLM"/>
    </source>
</evidence>
<dbReference type="EMBL" id="QGTJ01000011">
    <property type="protein sequence ID" value="PWV59277.1"/>
    <property type="molecule type" value="Genomic_DNA"/>
</dbReference>
<accession>A0A317MS37</accession>
<keyword evidence="3" id="KW-1185">Reference proteome</keyword>
<organism evidence="2 3">
    <name type="scientific">Plasticicumulans acidivorans</name>
    <dbReference type="NCBI Taxonomy" id="886464"/>
    <lineage>
        <taxon>Bacteria</taxon>
        <taxon>Pseudomonadati</taxon>
        <taxon>Pseudomonadota</taxon>
        <taxon>Gammaproteobacteria</taxon>
        <taxon>Candidatus Competibacteraceae</taxon>
        <taxon>Plasticicumulans</taxon>
    </lineage>
</organism>
<dbReference type="AlphaFoldDB" id="A0A317MS37"/>
<reference evidence="2 3" key="1">
    <citation type="submission" date="2018-05" db="EMBL/GenBank/DDBJ databases">
        <title>Genomic Encyclopedia of Type Strains, Phase IV (KMG-IV): sequencing the most valuable type-strain genomes for metagenomic binning, comparative biology and taxonomic classification.</title>
        <authorList>
            <person name="Goeker M."/>
        </authorList>
    </citation>
    <scope>NUCLEOTIDE SEQUENCE [LARGE SCALE GENOMIC DNA]</scope>
    <source>
        <strain evidence="2 3">DSM 23606</strain>
    </source>
</reference>
<dbReference type="InterPro" id="IPR008912">
    <property type="entry name" value="Uncharacterised_CoxE"/>
</dbReference>
<name>A0A317MS37_9GAMM</name>
<proteinExistence type="predicted"/>
<feature type="region of interest" description="Disordered" evidence="1">
    <location>
        <begin position="128"/>
        <end position="156"/>
    </location>
</feature>
<dbReference type="RefSeq" id="WP_110019689.1">
    <property type="nucleotide sequence ID" value="NZ_QGTJ01000011.1"/>
</dbReference>
<protein>
    <recommendedName>
        <fullName evidence="4">VWA domain containing CoxE-like protein</fullName>
    </recommendedName>
</protein>
<dbReference type="Proteomes" id="UP000246569">
    <property type="component" value="Unassembled WGS sequence"/>
</dbReference>
<dbReference type="PANTHER" id="PTHR39338">
    <property type="entry name" value="BLL5662 PROTEIN-RELATED"/>
    <property type="match status" value="1"/>
</dbReference>
<gene>
    <name evidence="2" type="ORF">C7443_11145</name>
</gene>